<evidence type="ECO:0000256" key="7">
    <source>
        <dbReference type="ARBA" id="ARBA00022676"/>
    </source>
</evidence>
<evidence type="ECO:0000256" key="10">
    <source>
        <dbReference type="ARBA" id="ARBA00022801"/>
    </source>
</evidence>
<evidence type="ECO:0000256" key="12">
    <source>
        <dbReference type="ARBA" id="ARBA00023180"/>
    </source>
</evidence>
<dbReference type="Gene3D" id="2.60.120.200">
    <property type="match status" value="1"/>
</dbReference>
<dbReference type="SUPFAM" id="SSF49899">
    <property type="entry name" value="Concanavalin A-like lectins/glucanases"/>
    <property type="match status" value="1"/>
</dbReference>
<dbReference type="InterPro" id="IPR013320">
    <property type="entry name" value="ConA-like_dom_sf"/>
</dbReference>
<protein>
    <recommendedName>
        <fullName evidence="18">Crh-like protein</fullName>
        <ecNumber evidence="18">3.2.-.-</ecNumber>
    </recommendedName>
</protein>
<evidence type="ECO:0000256" key="8">
    <source>
        <dbReference type="ARBA" id="ARBA00022679"/>
    </source>
</evidence>
<evidence type="ECO:0000256" key="2">
    <source>
        <dbReference type="ARBA" id="ARBA00004191"/>
    </source>
</evidence>
<dbReference type="EMBL" id="CP060777">
    <property type="protein sequence ID" value="QQK45357.1"/>
    <property type="molecule type" value="Genomic_DNA"/>
</dbReference>
<dbReference type="GO" id="GO:0005975">
    <property type="term" value="P:carbohydrate metabolic process"/>
    <property type="evidence" value="ECO:0007669"/>
    <property type="project" value="InterPro"/>
</dbReference>
<keyword evidence="6" id="KW-0336">GPI-anchor</keyword>
<feature type="domain" description="GH16" evidence="23">
    <location>
        <begin position="21"/>
        <end position="238"/>
    </location>
</feature>
<evidence type="ECO:0000256" key="6">
    <source>
        <dbReference type="ARBA" id="ARBA00022622"/>
    </source>
</evidence>
<keyword evidence="10 18" id="KW-0378">Hydrolase</keyword>
<feature type="region of interest" description="Disordered" evidence="21">
    <location>
        <begin position="324"/>
        <end position="348"/>
    </location>
</feature>
<evidence type="ECO:0000256" key="22">
    <source>
        <dbReference type="SAM" id="SignalP"/>
    </source>
</evidence>
<dbReference type="VEuPathDB" id="FungiDB:PDIP_17540"/>
<feature type="active site" description="Proton donor" evidence="19">
    <location>
        <position position="124"/>
    </location>
</feature>
<dbReference type="PROSITE" id="PS51762">
    <property type="entry name" value="GH16_2"/>
    <property type="match status" value="1"/>
</dbReference>
<dbReference type="PANTHER" id="PTHR10963:SF27">
    <property type="entry name" value="GLYCOSIDASE-RELATED"/>
    <property type="match status" value="1"/>
</dbReference>
<dbReference type="CDD" id="cd02183">
    <property type="entry name" value="GH16_fungal_CRH1_transglycosylase"/>
    <property type="match status" value="1"/>
</dbReference>
<dbReference type="RefSeq" id="XP_014537445.1">
    <property type="nucleotide sequence ID" value="XM_014681959.1"/>
</dbReference>
<evidence type="ECO:0000256" key="15">
    <source>
        <dbReference type="ARBA" id="ARBA00023316"/>
    </source>
</evidence>
<evidence type="ECO:0000256" key="18">
    <source>
        <dbReference type="PIRNR" id="PIRNR037299"/>
    </source>
</evidence>
<evidence type="ECO:0000256" key="14">
    <source>
        <dbReference type="ARBA" id="ARBA00023295"/>
    </source>
</evidence>
<keyword evidence="12" id="KW-0325">Glycoprotein</keyword>
<feature type="chain" id="PRO_5030775074" description="Crh-like protein" evidence="22">
    <location>
        <begin position="21"/>
        <end position="383"/>
    </location>
</feature>
<dbReference type="FunFam" id="2.60.120.200:FF:000152">
    <property type="entry name" value="Cell wall glucanase"/>
    <property type="match status" value="1"/>
</dbReference>
<keyword evidence="15" id="KW-0961">Cell wall biogenesis/degradation</keyword>
<evidence type="ECO:0000256" key="13">
    <source>
        <dbReference type="ARBA" id="ARBA00023288"/>
    </source>
</evidence>
<dbReference type="Proteomes" id="UP000595662">
    <property type="component" value="Chromosome 4"/>
</dbReference>
<evidence type="ECO:0000256" key="21">
    <source>
        <dbReference type="SAM" id="MobiDB-lite"/>
    </source>
</evidence>
<dbReference type="AlphaFoldDB" id="A0A7T6XQF8"/>
<dbReference type="GO" id="GO:0098552">
    <property type="term" value="C:side of membrane"/>
    <property type="evidence" value="ECO:0007669"/>
    <property type="project" value="UniProtKB-KW"/>
</dbReference>
<dbReference type="GO" id="GO:0009277">
    <property type="term" value="C:fungal-type cell wall"/>
    <property type="evidence" value="ECO:0007669"/>
    <property type="project" value="TreeGrafter"/>
</dbReference>
<feature type="disulfide bond" evidence="20">
    <location>
        <begin position="26"/>
        <end position="33"/>
    </location>
</feature>
<evidence type="ECO:0000256" key="4">
    <source>
        <dbReference type="ARBA" id="ARBA00022475"/>
    </source>
</evidence>
<dbReference type="GeneID" id="26230077"/>
<evidence type="ECO:0000256" key="16">
    <source>
        <dbReference type="ARBA" id="ARBA00038074"/>
    </source>
</evidence>
<dbReference type="InterPro" id="IPR000757">
    <property type="entry name" value="Beta-glucanase-like"/>
</dbReference>
<comment type="subcellular location">
    <subcellularLocation>
        <location evidence="3">Cell membrane</location>
        <topology evidence="3">Lipid-anchor</topology>
        <topology evidence="3">GPI-anchor</topology>
    </subcellularLocation>
    <subcellularLocation>
        <location evidence="2">Secreted</location>
        <location evidence="2">Cell wall</location>
    </subcellularLocation>
</comment>
<evidence type="ECO:0000256" key="5">
    <source>
        <dbReference type="ARBA" id="ARBA00022512"/>
    </source>
</evidence>
<dbReference type="PIRSF" id="PIRSF037299">
    <property type="entry name" value="Glycosidase_CRH1_prd"/>
    <property type="match status" value="1"/>
</dbReference>
<keyword evidence="11 18" id="KW-0472">Membrane</keyword>
<feature type="active site" description="Nucleophile" evidence="19">
    <location>
        <position position="120"/>
    </location>
</feature>
<keyword evidence="5" id="KW-0134">Cell wall</keyword>
<dbReference type="Pfam" id="PF00722">
    <property type="entry name" value="Glyco_hydro_16"/>
    <property type="match status" value="1"/>
</dbReference>
<dbReference type="PANTHER" id="PTHR10963">
    <property type="entry name" value="GLYCOSYL HYDROLASE-RELATED"/>
    <property type="match status" value="1"/>
</dbReference>
<evidence type="ECO:0000313" key="24">
    <source>
        <dbReference type="EMBL" id="QQK45357.1"/>
    </source>
</evidence>
<evidence type="ECO:0000313" key="25">
    <source>
        <dbReference type="Proteomes" id="UP000595662"/>
    </source>
</evidence>
<reference evidence="24 25" key="1">
    <citation type="submission" date="2020-08" db="EMBL/GenBank/DDBJ databases">
        <title>The completed genome sequence of the pathogenic ascomycete fungus Penicillium digitatum.</title>
        <authorList>
            <person name="Wang M."/>
        </authorList>
    </citation>
    <scope>NUCLEOTIDE SEQUENCE [LARGE SCALE GENOMIC DNA]</scope>
    <source>
        <strain evidence="24 25">PdW03</strain>
    </source>
</reference>
<evidence type="ECO:0000256" key="9">
    <source>
        <dbReference type="ARBA" id="ARBA00022729"/>
    </source>
</evidence>
<dbReference type="InterPro" id="IPR050546">
    <property type="entry name" value="Glycosyl_Hydrlase_16"/>
</dbReference>
<dbReference type="GO" id="GO:0031505">
    <property type="term" value="P:fungal-type cell wall organization"/>
    <property type="evidence" value="ECO:0007669"/>
    <property type="project" value="TreeGrafter"/>
</dbReference>
<evidence type="ECO:0000256" key="20">
    <source>
        <dbReference type="PIRSR" id="PIRSR037299-2"/>
    </source>
</evidence>
<accession>A0A7T6XQF8</accession>
<comment type="function">
    <text evidence="17">Dual chitinase/transglycosylase that plays a role in cell wall architecture. Chitinase and transglycosylase activities are coupled. Required for the polysaccharide cross-linking at the septa and the cell wall. More specifically, transfers chitin to 1,6-beta-glucan in the cell wall.</text>
</comment>
<feature type="signal peptide" evidence="22">
    <location>
        <begin position="1"/>
        <end position="20"/>
    </location>
</feature>
<keyword evidence="13" id="KW-0449">Lipoprotein</keyword>
<gene>
    <name evidence="24" type="ORF">Pdw03_0255</name>
</gene>
<keyword evidence="7" id="KW-0328">Glycosyltransferase</keyword>
<dbReference type="GO" id="GO:0005886">
    <property type="term" value="C:plasma membrane"/>
    <property type="evidence" value="ECO:0007669"/>
    <property type="project" value="UniProtKB-SubCell"/>
</dbReference>
<evidence type="ECO:0000256" key="17">
    <source>
        <dbReference type="ARBA" id="ARBA00093308"/>
    </source>
</evidence>
<dbReference type="KEGG" id="pdp:PDIP_17540"/>
<dbReference type="GO" id="GO:0016757">
    <property type="term" value="F:glycosyltransferase activity"/>
    <property type="evidence" value="ECO:0007669"/>
    <property type="project" value="UniProtKB-KW"/>
</dbReference>
<evidence type="ECO:0000256" key="11">
    <source>
        <dbReference type="ARBA" id="ARBA00023136"/>
    </source>
</evidence>
<evidence type="ECO:0000259" key="23">
    <source>
        <dbReference type="PROSITE" id="PS51762"/>
    </source>
</evidence>
<keyword evidence="8" id="KW-0808">Transferase</keyword>
<sequence length="383" mass="39563">MLRYLKYAAAGLAAATLVSGQTYTNCNPMKKTCPADASTTESHHSFDFTQSSGLNQWTTTAGTVKTGPNGAEFTVSKEFDAPTIQTDFYIFFGEVSVTMKAAPGTGIVSSIVLESDDLDEVDWEAVGGDTTQVESNYFGKGDTSTYDRAIWHPVSVPQDAFHTYKVVWTKESIIWSVDGKNLRTLSYNDAKSGTRFPQTPMNVRIGIWAGGDSSNAPGTIEWAGGKTDYSKGPFTMYIKDVTIVNYNPADSYTWADQTGSYESIKLTGPINSTSSASTLSTSSTSETASIASTASIVSTASATLKTSSAATSGSHIAAASTATPSSAAVGPSSSAGAGAGSGSASSSSTSPSASPAFNAASNLSAGSLSILSLLAALSGFLFV</sequence>
<name>A0A7T6XQF8_PENDI</name>
<proteinExistence type="inferred from homology"/>
<comment type="similarity">
    <text evidence="16">Belongs to the glycosyl hydrolase 16 family. CRH1 subfamily.</text>
</comment>
<dbReference type="GO" id="GO:0008843">
    <property type="term" value="F:endochitinase activity"/>
    <property type="evidence" value="ECO:0007669"/>
    <property type="project" value="UniProtKB-EC"/>
</dbReference>
<evidence type="ECO:0000256" key="1">
    <source>
        <dbReference type="ARBA" id="ARBA00000822"/>
    </source>
</evidence>
<evidence type="ECO:0000256" key="3">
    <source>
        <dbReference type="ARBA" id="ARBA00004609"/>
    </source>
</evidence>
<organism evidence="24 25">
    <name type="scientific">Penicillium digitatum</name>
    <name type="common">Green mold</name>
    <dbReference type="NCBI Taxonomy" id="36651"/>
    <lineage>
        <taxon>Eukaryota</taxon>
        <taxon>Fungi</taxon>
        <taxon>Dikarya</taxon>
        <taxon>Ascomycota</taxon>
        <taxon>Pezizomycotina</taxon>
        <taxon>Eurotiomycetes</taxon>
        <taxon>Eurotiomycetidae</taxon>
        <taxon>Eurotiales</taxon>
        <taxon>Aspergillaceae</taxon>
        <taxon>Penicillium</taxon>
    </lineage>
</organism>
<keyword evidence="4" id="KW-1003">Cell membrane</keyword>
<keyword evidence="14 24" id="KW-0326">Glycosidase</keyword>
<keyword evidence="9 22" id="KW-0732">Signal</keyword>
<evidence type="ECO:0000256" key="19">
    <source>
        <dbReference type="PIRSR" id="PIRSR037299-1"/>
    </source>
</evidence>
<keyword evidence="5" id="KW-0964">Secreted</keyword>
<comment type="catalytic activity">
    <reaction evidence="1">
        <text>Random endo-hydrolysis of N-acetyl-beta-D-glucosaminide (1-&gt;4)-beta-linkages in chitin and chitodextrins.</text>
        <dbReference type="EC" id="3.2.1.14"/>
    </reaction>
</comment>
<keyword evidence="20" id="KW-1015">Disulfide bond</keyword>
<dbReference type="InterPro" id="IPR017168">
    <property type="entry name" value="CHR-like"/>
</dbReference>
<dbReference type="EC" id="3.2.-.-" evidence="18"/>